<dbReference type="AlphaFoldDB" id="A0A840YN42"/>
<feature type="non-terminal residue" evidence="1">
    <location>
        <position position="1"/>
    </location>
</feature>
<evidence type="ECO:0000313" key="1">
    <source>
        <dbReference type="EMBL" id="MBB5696653.1"/>
    </source>
</evidence>
<organism evidence="1 2">
    <name type="scientific">Muricoccus pecuniae</name>
    <dbReference type="NCBI Taxonomy" id="693023"/>
    <lineage>
        <taxon>Bacteria</taxon>
        <taxon>Pseudomonadati</taxon>
        <taxon>Pseudomonadota</taxon>
        <taxon>Alphaproteobacteria</taxon>
        <taxon>Acetobacterales</taxon>
        <taxon>Roseomonadaceae</taxon>
        <taxon>Muricoccus</taxon>
    </lineage>
</organism>
<reference evidence="1 2" key="1">
    <citation type="submission" date="2020-08" db="EMBL/GenBank/DDBJ databases">
        <title>Genomic Encyclopedia of Type Strains, Phase IV (KMG-IV): sequencing the most valuable type-strain genomes for metagenomic binning, comparative biology and taxonomic classification.</title>
        <authorList>
            <person name="Goeker M."/>
        </authorList>
    </citation>
    <scope>NUCLEOTIDE SEQUENCE [LARGE SCALE GENOMIC DNA]</scope>
    <source>
        <strain evidence="1 2">DSM 25622</strain>
    </source>
</reference>
<dbReference type="EMBL" id="JACIJD010000079">
    <property type="protein sequence ID" value="MBB5696653.1"/>
    <property type="molecule type" value="Genomic_DNA"/>
</dbReference>
<sequence>AWSTLMRTPDQIATITRRSWAQVKL</sequence>
<comment type="caution">
    <text evidence="1">The sequence shown here is derived from an EMBL/GenBank/DDBJ whole genome shotgun (WGS) entry which is preliminary data.</text>
</comment>
<accession>A0A840YN42</accession>
<proteinExistence type="predicted"/>
<evidence type="ECO:0000313" key="2">
    <source>
        <dbReference type="Proteomes" id="UP000580654"/>
    </source>
</evidence>
<name>A0A840YN42_9PROT</name>
<dbReference type="Proteomes" id="UP000580654">
    <property type="component" value="Unassembled WGS sequence"/>
</dbReference>
<protein>
    <submittedName>
        <fullName evidence="1">Uncharacterized protein</fullName>
    </submittedName>
</protein>
<keyword evidence="2" id="KW-1185">Reference proteome</keyword>
<gene>
    <name evidence="1" type="ORF">FHS87_004727</name>
</gene>